<keyword evidence="1" id="KW-0238">DNA-binding</keyword>
<evidence type="ECO:0000313" key="3">
    <source>
        <dbReference type="EMBL" id="NEX54582.1"/>
    </source>
</evidence>
<dbReference type="PANTHER" id="PTHR46558:SF11">
    <property type="entry name" value="HTH-TYPE TRANSCRIPTIONAL REGULATOR XRE"/>
    <property type="match status" value="1"/>
</dbReference>
<dbReference type="PROSITE" id="PS50943">
    <property type="entry name" value="HTH_CROC1"/>
    <property type="match status" value="1"/>
</dbReference>
<proteinExistence type="predicted"/>
<evidence type="ECO:0000256" key="1">
    <source>
        <dbReference type="ARBA" id="ARBA00023125"/>
    </source>
</evidence>
<gene>
    <name evidence="3" type="ORF">GTP08_02455</name>
</gene>
<evidence type="ECO:0000313" key="4">
    <source>
        <dbReference type="Proteomes" id="UP000477402"/>
    </source>
</evidence>
<dbReference type="InterPro" id="IPR001387">
    <property type="entry name" value="Cro/C1-type_HTH"/>
</dbReference>
<evidence type="ECO:0000259" key="2">
    <source>
        <dbReference type="PROSITE" id="PS50943"/>
    </source>
</evidence>
<accession>A0A6M0M5T4</accession>
<dbReference type="CDD" id="cd00093">
    <property type="entry name" value="HTH_XRE"/>
    <property type="match status" value="1"/>
</dbReference>
<feature type="domain" description="HTH cro/C1-type" evidence="2">
    <location>
        <begin position="10"/>
        <end position="64"/>
    </location>
</feature>
<dbReference type="GO" id="GO:0003677">
    <property type="term" value="F:DNA binding"/>
    <property type="evidence" value="ECO:0007669"/>
    <property type="project" value="UniProtKB-KW"/>
</dbReference>
<dbReference type="SMART" id="SM00530">
    <property type="entry name" value="HTH_XRE"/>
    <property type="match status" value="1"/>
</dbReference>
<comment type="caution">
    <text evidence="3">The sequence shown here is derived from an EMBL/GenBank/DDBJ whole genome shotgun (WGS) entry which is preliminary data.</text>
</comment>
<dbReference type="Proteomes" id="UP000477402">
    <property type="component" value="Unassembled WGS sequence"/>
</dbReference>
<dbReference type="Pfam" id="PF01381">
    <property type="entry name" value="HTH_3"/>
    <property type="match status" value="1"/>
</dbReference>
<dbReference type="EMBL" id="WWDJ01000012">
    <property type="protein sequence ID" value="NEX54582.1"/>
    <property type="molecule type" value="Genomic_DNA"/>
</dbReference>
<name>A0A6M0M5T4_9LACT</name>
<dbReference type="AlphaFoldDB" id="A0A6M0M5T4"/>
<protein>
    <submittedName>
        <fullName evidence="3">Helix-turn-helix domain-containing protein</fullName>
    </submittedName>
</protein>
<dbReference type="SUPFAM" id="SSF47413">
    <property type="entry name" value="lambda repressor-like DNA-binding domains"/>
    <property type="match status" value="1"/>
</dbReference>
<dbReference type="PANTHER" id="PTHR46558">
    <property type="entry name" value="TRACRIPTIONAL REGULATORY PROTEIN-RELATED-RELATED"/>
    <property type="match status" value="1"/>
</dbReference>
<dbReference type="Gene3D" id="1.10.260.40">
    <property type="entry name" value="lambda repressor-like DNA-binding domains"/>
    <property type="match status" value="1"/>
</dbReference>
<dbReference type="RefSeq" id="WP_153927607.1">
    <property type="nucleotide sequence ID" value="NZ_CP120842.1"/>
</dbReference>
<reference evidence="3 4" key="1">
    <citation type="submission" date="2019-12" db="EMBL/GenBank/DDBJ databases">
        <title>Draft Genome Sequences of L. lactis strains MS22333, MS22334, MS22336, and MS22337, Isolated from Spontaneous Fermented Camel Milk in Ethiopia.</title>
        <authorList>
            <person name="Bragason E."/>
            <person name="Hansen E.B."/>
            <person name="Guya M.E."/>
            <person name="Berhe T."/>
        </authorList>
    </citation>
    <scope>NUCLEOTIDE SEQUENCE [LARGE SCALE GENOMIC DNA]</scope>
    <source>
        <strain evidence="3 4">MS22336</strain>
    </source>
</reference>
<dbReference type="InterPro" id="IPR010982">
    <property type="entry name" value="Lambda_DNA-bd_dom_sf"/>
</dbReference>
<sequence>MDKEKEKYSLKELRARKKLTQKEAAEEIGITENTWVNWESGKTYPNVISIGLLEDLFEVSFAEMKFLP</sequence>
<organism evidence="3 4">
    <name type="scientific">Lactococcus lactis</name>
    <dbReference type="NCBI Taxonomy" id="1358"/>
    <lineage>
        <taxon>Bacteria</taxon>
        <taxon>Bacillati</taxon>
        <taxon>Bacillota</taxon>
        <taxon>Bacilli</taxon>
        <taxon>Lactobacillales</taxon>
        <taxon>Streptococcaceae</taxon>
        <taxon>Lactococcus</taxon>
    </lineage>
</organism>